<dbReference type="InterPro" id="IPR006626">
    <property type="entry name" value="PbH1"/>
</dbReference>
<dbReference type="PANTHER" id="PTHR47653:SF1">
    <property type="entry name" value="DELETED IN MALIGNANT BRAIN TUMORS 1 PROTEIN"/>
    <property type="match status" value="1"/>
</dbReference>
<dbReference type="InterPro" id="IPR036772">
    <property type="entry name" value="SRCR-like_dom_sf"/>
</dbReference>
<dbReference type="Gene3D" id="2.60.120.200">
    <property type="match status" value="1"/>
</dbReference>
<evidence type="ECO:0000256" key="5">
    <source>
        <dbReference type="PROSITE-ProRule" id="PRU00196"/>
    </source>
</evidence>
<dbReference type="PANTHER" id="PTHR47653">
    <property type="entry name" value="PROTEIN BARK BEETLE"/>
    <property type="match status" value="1"/>
</dbReference>
<dbReference type="Pfam" id="PF00530">
    <property type="entry name" value="SRCR"/>
    <property type="match status" value="3"/>
</dbReference>
<keyword evidence="9" id="KW-0675">Receptor</keyword>
<dbReference type="InterPro" id="IPR000998">
    <property type="entry name" value="MAM_dom"/>
</dbReference>
<keyword evidence="4" id="KW-0325">Glycoprotein</keyword>
<dbReference type="Pfam" id="PF13229">
    <property type="entry name" value="Beta_helix"/>
    <property type="match status" value="2"/>
</dbReference>
<feature type="domain" description="MAM" evidence="7">
    <location>
        <begin position="2144"/>
        <end position="2251"/>
    </location>
</feature>
<accession>A0A2B4RN82</accession>
<feature type="disulfide bond" evidence="5">
    <location>
        <begin position="1854"/>
        <end position="1864"/>
    </location>
</feature>
<feature type="domain" description="SRCR" evidence="8">
    <location>
        <begin position="1782"/>
        <end position="1864"/>
    </location>
</feature>
<dbReference type="InterPro" id="IPR053243">
    <property type="entry name" value="SJ_maturation_regulator"/>
</dbReference>
<keyword evidence="1 6" id="KW-0732">Signal</keyword>
<evidence type="ECO:0000313" key="9">
    <source>
        <dbReference type="EMBL" id="PFX18273.1"/>
    </source>
</evidence>
<reference evidence="10" key="1">
    <citation type="journal article" date="2017" name="bioRxiv">
        <title>Comparative analysis of the genomes of Stylophora pistillata and Acropora digitifera provides evidence for extensive differences between species of corals.</title>
        <authorList>
            <person name="Voolstra C.R."/>
            <person name="Li Y."/>
            <person name="Liew Y.J."/>
            <person name="Baumgarten S."/>
            <person name="Zoccola D."/>
            <person name="Flot J.-F."/>
            <person name="Tambutte S."/>
            <person name="Allemand D."/>
            <person name="Aranda M."/>
        </authorList>
    </citation>
    <scope>NUCLEOTIDE SEQUENCE [LARGE SCALE GENOMIC DNA]</scope>
</reference>
<dbReference type="SUPFAM" id="SSF51126">
    <property type="entry name" value="Pectin lyase-like"/>
    <property type="match status" value="3"/>
</dbReference>
<sequence>MAVFSTAVMWKIVFLLLVKCITLTCASGTDIGGDIVVDTNLTLNGTPYTVTQDLIVAENATLSIQPGVQLHFDAAVSLKVKGSLVAKGNPLERIVFTTNPTNTSVNSSSSRPSNFTYNEGIRLRDGSNHQDGRLEIFMNGQWGTVCDDAWDIRDTQVACRQLRFQEAKRFYTFGGGTGPIWLDDVECNGHEMSLLHCRHRGIGSHNCGHGEDIGIECQGLKYPIWNGIEFIGSKKRPVMKYVHISHAHKAISGNGFLPHLDHVTIQRSVFGVMTINGTYPLTISNSSVKNNSFTAIYMENHSGNVTIENTVVEKTMVGHGLQYLGIASDSVDFCSFDDNSSSIASFPINFQALGKAYSTIDCAKMIRIQPGKQLVVQYESTSGTNFELQVHDGNTTNATTISFVNQLTGVVPPSLSSGHELFLRFRYSGGGSDAKVRFIMTSSQVLFTARIVPKYIDDIGGGVRQVLSNFKDPYFLNVTNEKTRFTSCASAFKKLQILYIGDIFNPQDPMDTSQVDCCSLVIFNSSFSDNQGRGIFLKDFVGNLDISETKVFRNGMDGLMIERTHGKITMLGSHFIDNSANGLGFLDSSFLSYILCQLFFKGNGYNGLNVQRVAFKGKISDSEFTENGYNGLVIASGTGEVVMQNVLAILNKQNGVMAYDGKIATEFKFCNFSRNQKDGCYIANQAGSHQLYNCSANSNSRCGISLSDPIYYSSPNYHFKGFILKDSTIQNNALFGIKFSFGEKNPREYGVNPSIVIKRNSFVGNSRGGIVLSSNYRRWYWNDPRKIDFVVNNNLFEQNKANSIYVNCFSFLGSNSLIESNKFVNNSDGVVTFLHDNNCKPDRKGNPIIVTINGNTFTKNRVDNVIYIDYNLYPETRSASIGNNTFEDNEPPTKELFPNFFLRLTSHAVIVLKEGNFTVHDNIFENPSYTFQISSLLRDHHRVVDAEMNWWGTADGCEIMDRVFDFQHNAHLSQFQFFPYYTSLDKSAVSTSRPYCFLRGSSIGGSLDRLLTLSNADSPYDVRQDVVILTNGTLVIPKNVTLRFPPRSVMVVKGKLIVNGTDNEKVRFSTKPYQEEFRLAGGAGPWEGRVDFLVNNTWSPVCVSYYRSFTSESKIICQQFNLYYQTYWFHSPTGQGSGFVHNVICDENIDNDIMNCSVNTWSYRPSCTGYTVHVTCQQYNWAGLHLAMTNHQSLLRYVEILDAGFAYRSDIQISGAALTIDLNHHNISNIFINNSLGIGVKVVYQSFIHYASLIPQSTISYTKSHGVLSYSPSLVLTDINMTRNDGNGFIFKGTTSSWDSTRTFTAKMASRDMDKYLYICSHNKTFLSAEKVFYFSLEALEDSLRFRCQHVLETEPGYIILIQELYTSTNLDDYHIFLHVYNGDNMSLGIPFKLGSSSLENRPVFNSVNSSILFDFFKHSGFSEDMNFLVYTVKGSQNVVYVGEEIKIARAKIANSLQGGILIGGRVLKHLCDNAAIVIYRYTGRGTFDIRSNNFTLNSGRCLFLGRTVPYVQLTVTNNLFRENYCKNKSVIEILRMDENNIIESNIFINNRANSVVLLQVMYDIHLSLERKMVAFKNNTLFDNVPYSETQSLNERDSCAVVLSGILGHKETEFYFNSFNNTRYLMELCVKVLATSEYDVVNLTYNWWGTANESKVRERIWDFDDNYDFAVANISPVLLINNEHDLISFEQHNLTQTRSILSGRLIESLTLKPSQSPYFVPSDFIVTANVTLTIQAGVIVKVSPGKRVLVAGTLQALGTFAKPVIFTVKEPTEDNIRSQFPLRLVDGDFPWKGRAELFYNKSWKPITVSNILAIRNITRLLCHQLGYGPGDVSKGKSHGIGQDGKGSWMVEISCFGHETGLQECLFNLVMPNETTALQVVKCEGLPWGNVRFVPPRDKNTSNLQSVLNHVQFSNCGNRHGAAVPAIEIVNRAPKLQFVTVKNCTSGGLRIFSARTDIHLNHCTFINTGGTGISFVETHQSIMLDSLESSKNLLGASFEEPNRENIPRVFYGRVFVCGAKQIVHIKKLTYLYFDTAKLKDAWESMTCLKVLTVSKGHGIKVTLLHTTGTHRVRIYDSGNFGNLILDSSYGSLNAFVGKALFILRDAILLQWTGDTNSEIVVEVEDINVVGKVLLAGSDYYWDRTGGLAAMISPPITKQSQWCTLVYFYRLRGNGDAVLSVYAQTGTFSKIDHRLIWRSTDDYVWDWRKVVIDLPSDIDEYRLLLVARYNSSSYYYSRNYVAVDNLLLSGCLAKEHRISNSVFSGNQHQAINYVSTTGSSDNPPYLTIERCKVTDGSFSNLNPKTSIFLDIHDTEFAITNNFIFGNHYGGVTVRAGRSEGTSSSRSLVFGNTFSSNENRATLELRKQGNTANYSFIYIKDNAFESNSGYGFRIVRVSDVACEIVNNFLYNNSGLYLIDYQLFSPWLKGQRCELNSFYHNQGSITINSNGPVVYRRNVFENPSNLYEFSSTSSPVTDPIDAAQNWWGSGNESLVSLRIYDKNDYPRLATV</sequence>
<dbReference type="Pfam" id="PF00629">
    <property type="entry name" value="MAM"/>
    <property type="match status" value="1"/>
</dbReference>
<gene>
    <name evidence="9" type="primary">MARCO</name>
    <name evidence="9" type="ORF">AWC38_SpisGene17356</name>
</gene>
<dbReference type="PROSITE" id="PS50060">
    <property type="entry name" value="MAM_2"/>
    <property type="match status" value="1"/>
</dbReference>
<dbReference type="InterPro" id="IPR039448">
    <property type="entry name" value="Beta_helix"/>
</dbReference>
<keyword evidence="10" id="KW-1185">Reference proteome</keyword>
<dbReference type="PROSITE" id="PS50287">
    <property type="entry name" value="SRCR_2"/>
    <property type="match status" value="3"/>
</dbReference>
<feature type="disulfide bond" evidence="5">
    <location>
        <begin position="187"/>
        <end position="197"/>
    </location>
</feature>
<evidence type="ECO:0000256" key="6">
    <source>
        <dbReference type="SAM" id="SignalP"/>
    </source>
</evidence>
<feature type="signal peptide" evidence="6">
    <location>
        <begin position="1"/>
        <end position="28"/>
    </location>
</feature>
<dbReference type="PRINTS" id="PR00258">
    <property type="entry name" value="SPERACTRCPTR"/>
</dbReference>
<organism evidence="9 10">
    <name type="scientific">Stylophora pistillata</name>
    <name type="common">Smooth cauliflower coral</name>
    <dbReference type="NCBI Taxonomy" id="50429"/>
    <lineage>
        <taxon>Eukaryota</taxon>
        <taxon>Metazoa</taxon>
        <taxon>Cnidaria</taxon>
        <taxon>Anthozoa</taxon>
        <taxon>Hexacorallia</taxon>
        <taxon>Scleractinia</taxon>
        <taxon>Astrocoeniina</taxon>
        <taxon>Pocilloporidae</taxon>
        <taxon>Stylophora</taxon>
    </lineage>
</organism>
<feature type="chain" id="PRO_5013151768" evidence="6">
    <location>
        <begin position="29"/>
        <end position="2507"/>
    </location>
</feature>
<evidence type="ECO:0000256" key="2">
    <source>
        <dbReference type="ARBA" id="ARBA00022737"/>
    </source>
</evidence>
<proteinExistence type="predicted"/>
<keyword evidence="2" id="KW-0677">Repeat</keyword>
<name>A0A2B4RN82_STYPI</name>
<dbReference type="InterPro" id="IPR012334">
    <property type="entry name" value="Pectin_lyas_fold"/>
</dbReference>
<evidence type="ECO:0000313" key="10">
    <source>
        <dbReference type="Proteomes" id="UP000225706"/>
    </source>
</evidence>
<evidence type="ECO:0000256" key="4">
    <source>
        <dbReference type="ARBA" id="ARBA00023180"/>
    </source>
</evidence>
<evidence type="ECO:0000256" key="1">
    <source>
        <dbReference type="ARBA" id="ARBA00022729"/>
    </source>
</evidence>
<dbReference type="FunFam" id="3.10.250.10:FF:000011">
    <property type="entry name" value="Scavenger receptor class A member 5"/>
    <property type="match status" value="1"/>
</dbReference>
<keyword evidence="3 5" id="KW-1015">Disulfide bond</keyword>
<dbReference type="InterPro" id="IPR001190">
    <property type="entry name" value="SRCR"/>
</dbReference>
<dbReference type="Gene3D" id="3.10.250.10">
    <property type="entry name" value="SRCR-like domain"/>
    <property type="match status" value="3"/>
</dbReference>
<dbReference type="EMBL" id="LSMT01000420">
    <property type="protein sequence ID" value="PFX18273.1"/>
    <property type="molecule type" value="Genomic_DNA"/>
</dbReference>
<dbReference type="GO" id="GO:0016020">
    <property type="term" value="C:membrane"/>
    <property type="evidence" value="ECO:0007669"/>
    <property type="project" value="InterPro"/>
</dbReference>
<evidence type="ECO:0000259" key="7">
    <source>
        <dbReference type="PROSITE" id="PS50060"/>
    </source>
</evidence>
<dbReference type="SMART" id="SM00202">
    <property type="entry name" value="SR"/>
    <property type="match status" value="3"/>
</dbReference>
<dbReference type="Proteomes" id="UP000225706">
    <property type="component" value="Unassembled WGS sequence"/>
</dbReference>
<dbReference type="InterPro" id="IPR011050">
    <property type="entry name" value="Pectin_lyase_fold/virulence"/>
</dbReference>
<evidence type="ECO:0000259" key="8">
    <source>
        <dbReference type="PROSITE" id="PS50287"/>
    </source>
</evidence>
<dbReference type="SMART" id="SM00710">
    <property type="entry name" value="PbH1"/>
    <property type="match status" value="22"/>
</dbReference>
<feature type="domain" description="SRCR" evidence="8">
    <location>
        <begin position="121"/>
        <end position="218"/>
    </location>
</feature>
<dbReference type="SUPFAM" id="SSF49899">
    <property type="entry name" value="Concanavalin A-like lectins/glucanases"/>
    <property type="match status" value="1"/>
</dbReference>
<dbReference type="GO" id="GO:0045217">
    <property type="term" value="P:cell-cell junction maintenance"/>
    <property type="evidence" value="ECO:0007669"/>
    <property type="project" value="TreeGrafter"/>
</dbReference>
<comment type="caution">
    <text evidence="9">The sequence shown here is derived from an EMBL/GenBank/DDBJ whole genome shotgun (WGS) entry which is preliminary data.</text>
</comment>
<dbReference type="STRING" id="50429.A0A2B4RN82"/>
<protein>
    <submittedName>
        <fullName evidence="9">Macrophage receptor MARCO</fullName>
    </submittedName>
</protein>
<dbReference type="OrthoDB" id="73209at2759"/>
<feature type="domain" description="SRCR" evidence="8">
    <location>
        <begin position="1077"/>
        <end position="1177"/>
    </location>
</feature>
<dbReference type="SUPFAM" id="SSF56487">
    <property type="entry name" value="SRCR-like"/>
    <property type="match status" value="3"/>
</dbReference>
<dbReference type="InterPro" id="IPR013320">
    <property type="entry name" value="ConA-like_dom_sf"/>
</dbReference>
<dbReference type="Gene3D" id="2.160.20.10">
    <property type="entry name" value="Single-stranded right-handed beta-helix, Pectin lyase-like"/>
    <property type="match status" value="2"/>
</dbReference>
<comment type="caution">
    <text evidence="5">Lacks conserved residue(s) required for the propagation of feature annotation.</text>
</comment>
<evidence type="ECO:0000256" key="3">
    <source>
        <dbReference type="ARBA" id="ARBA00023157"/>
    </source>
</evidence>